<keyword evidence="2" id="KW-1185">Reference proteome</keyword>
<dbReference type="Proteomes" id="UP000675881">
    <property type="component" value="Chromosome 6"/>
</dbReference>
<reference evidence="1" key="1">
    <citation type="submission" date="2021-02" db="EMBL/GenBank/DDBJ databases">
        <authorList>
            <person name="Bekaert M."/>
        </authorList>
    </citation>
    <scope>NUCLEOTIDE SEQUENCE</scope>
    <source>
        <strain evidence="1">IoA-00</strain>
    </source>
</reference>
<dbReference type="EMBL" id="HG994585">
    <property type="protein sequence ID" value="CAF2965721.1"/>
    <property type="molecule type" value="Genomic_DNA"/>
</dbReference>
<name>A0A7R8CXY5_LEPSM</name>
<organism evidence="1 2">
    <name type="scientific">Lepeophtheirus salmonis</name>
    <name type="common">Salmon louse</name>
    <name type="synonym">Caligus salmonis</name>
    <dbReference type="NCBI Taxonomy" id="72036"/>
    <lineage>
        <taxon>Eukaryota</taxon>
        <taxon>Metazoa</taxon>
        <taxon>Ecdysozoa</taxon>
        <taxon>Arthropoda</taxon>
        <taxon>Crustacea</taxon>
        <taxon>Multicrustacea</taxon>
        <taxon>Hexanauplia</taxon>
        <taxon>Copepoda</taxon>
        <taxon>Siphonostomatoida</taxon>
        <taxon>Caligidae</taxon>
        <taxon>Lepeophtheirus</taxon>
    </lineage>
</organism>
<accession>A0A7R8CXY5</accession>
<evidence type="ECO:0000313" key="2">
    <source>
        <dbReference type="Proteomes" id="UP000675881"/>
    </source>
</evidence>
<proteinExistence type="predicted"/>
<gene>
    <name evidence="1" type="ORF">LSAA_11597</name>
</gene>
<sequence>MCSLHFNDSDFICESKRSQDLVKDIKRRYLKPDVVSLWPTFTIYLSTPKASSRPTQCEWWCSSAHQHFEDPRLSDQIFAPQGNSLQGVSLQSQTGPQIDPQSIEHYKPGEDQCEIG</sequence>
<evidence type="ECO:0000313" key="1">
    <source>
        <dbReference type="EMBL" id="CAF2965721.1"/>
    </source>
</evidence>
<dbReference type="AlphaFoldDB" id="A0A7R8CXY5"/>
<protein>
    <submittedName>
        <fullName evidence="1">(salmon louse) hypothetical protein</fullName>
    </submittedName>
</protein>